<dbReference type="InterPro" id="IPR025322">
    <property type="entry name" value="PADRE_dom"/>
</dbReference>
<evidence type="ECO:0000313" key="2">
    <source>
        <dbReference type="Proteomes" id="UP000623129"/>
    </source>
</evidence>
<dbReference type="AlphaFoldDB" id="A0A833VPH0"/>
<evidence type="ECO:0000313" key="1">
    <source>
        <dbReference type="EMBL" id="KAF3330284.1"/>
    </source>
</evidence>
<dbReference type="EMBL" id="SWLB01000013">
    <property type="protein sequence ID" value="KAF3330284.1"/>
    <property type="molecule type" value="Genomic_DNA"/>
</dbReference>
<dbReference type="OrthoDB" id="1922322at2759"/>
<keyword evidence="2" id="KW-1185">Reference proteome</keyword>
<proteinExistence type="predicted"/>
<dbReference type="PANTHER" id="PTHR33052">
    <property type="entry name" value="DUF4228 DOMAIN PROTEIN-RELATED"/>
    <property type="match status" value="1"/>
</dbReference>
<protein>
    <submittedName>
        <fullName evidence="1">Uncharacterized protein</fullName>
    </submittedName>
</protein>
<dbReference type="Proteomes" id="UP000623129">
    <property type="component" value="Unassembled WGS sequence"/>
</dbReference>
<accession>A0A833VPH0</accession>
<gene>
    <name evidence="1" type="ORF">FCM35_KLT03638</name>
</gene>
<sequence length="167" mass="18202">MGNYLSCTLVKATAGGSTVKVILPDNQVRRFNGPVIAAELMLDAPGNFLAEARCMHLGQRLKALSADEELEMGSIYVMLPMNRLNAIATAADMARLLVLATKEAKRVPPSARVQPDSVADVHKTARVDDVDDPEAAVEIGEFKHRLSCGRSRRPTLETIQEENFASR</sequence>
<organism evidence="1 2">
    <name type="scientific">Carex littledalei</name>
    <dbReference type="NCBI Taxonomy" id="544730"/>
    <lineage>
        <taxon>Eukaryota</taxon>
        <taxon>Viridiplantae</taxon>
        <taxon>Streptophyta</taxon>
        <taxon>Embryophyta</taxon>
        <taxon>Tracheophyta</taxon>
        <taxon>Spermatophyta</taxon>
        <taxon>Magnoliopsida</taxon>
        <taxon>Liliopsida</taxon>
        <taxon>Poales</taxon>
        <taxon>Cyperaceae</taxon>
        <taxon>Cyperoideae</taxon>
        <taxon>Cariceae</taxon>
        <taxon>Carex</taxon>
        <taxon>Carex subgen. Euthyceras</taxon>
    </lineage>
</organism>
<comment type="caution">
    <text evidence="1">The sequence shown here is derived from an EMBL/GenBank/DDBJ whole genome shotgun (WGS) entry which is preliminary data.</text>
</comment>
<reference evidence="1" key="1">
    <citation type="submission" date="2020-01" db="EMBL/GenBank/DDBJ databases">
        <title>Genome sequence of Kobresia littledalei, the first chromosome-level genome in the family Cyperaceae.</title>
        <authorList>
            <person name="Qu G."/>
        </authorList>
    </citation>
    <scope>NUCLEOTIDE SEQUENCE</scope>
    <source>
        <strain evidence="1">C.B.Clarke</strain>
        <tissue evidence="1">Leaf</tissue>
    </source>
</reference>
<dbReference type="Pfam" id="PF14009">
    <property type="entry name" value="PADRE"/>
    <property type="match status" value="1"/>
</dbReference>
<name>A0A833VPH0_9POAL</name>